<feature type="signal peptide" evidence="2">
    <location>
        <begin position="1"/>
        <end position="17"/>
    </location>
</feature>
<comment type="caution">
    <text evidence="3">The sequence shown here is derived from an EMBL/GenBank/DDBJ whole genome shotgun (WGS) entry which is preliminary data.</text>
</comment>
<protein>
    <submittedName>
        <fullName evidence="3">Uncharacterized protein</fullName>
    </submittedName>
</protein>
<feature type="region of interest" description="Disordered" evidence="1">
    <location>
        <begin position="234"/>
        <end position="309"/>
    </location>
</feature>
<proteinExistence type="predicted"/>
<name>A0A0W4ZGV9_PNEC8</name>
<keyword evidence="4" id="KW-1185">Reference proteome</keyword>
<evidence type="ECO:0000256" key="1">
    <source>
        <dbReference type="SAM" id="MobiDB-lite"/>
    </source>
</evidence>
<reference evidence="4" key="1">
    <citation type="journal article" date="2016" name="Nat. Commun.">
        <title>Genome analysis of three Pneumocystis species reveals adaptation mechanisms to life exclusively in mammalian hosts.</title>
        <authorList>
            <person name="Ma L."/>
            <person name="Chen Z."/>
            <person name="Huang D.W."/>
            <person name="Kutty G."/>
            <person name="Ishihara M."/>
            <person name="Wang H."/>
            <person name="Abouelleil A."/>
            <person name="Bishop L."/>
            <person name="Davey E."/>
            <person name="Deng R."/>
            <person name="Deng X."/>
            <person name="Fan L."/>
            <person name="Fantoni G."/>
            <person name="Fitzgerald M."/>
            <person name="Gogineni E."/>
            <person name="Goldberg J.M."/>
            <person name="Handley G."/>
            <person name="Hu X."/>
            <person name="Huber C."/>
            <person name="Jiao X."/>
            <person name="Jones K."/>
            <person name="Levin J.Z."/>
            <person name="Liu Y."/>
            <person name="Macdonald P."/>
            <person name="Melnikov A."/>
            <person name="Raley C."/>
            <person name="Sassi M."/>
            <person name="Sherman B.T."/>
            <person name="Song X."/>
            <person name="Sykes S."/>
            <person name="Tran B."/>
            <person name="Walsh L."/>
            <person name="Xia Y."/>
            <person name="Yang J."/>
            <person name="Young S."/>
            <person name="Zeng Q."/>
            <person name="Zheng X."/>
            <person name="Stephens R."/>
            <person name="Nusbaum C."/>
            <person name="Birren B.W."/>
            <person name="Azadi P."/>
            <person name="Lempicki R.A."/>
            <person name="Cuomo C.A."/>
            <person name="Kovacs J.A."/>
        </authorList>
    </citation>
    <scope>NUCLEOTIDE SEQUENCE [LARGE SCALE GENOMIC DNA]</scope>
    <source>
        <strain evidence="4">B80</strain>
    </source>
</reference>
<feature type="region of interest" description="Disordered" evidence="1">
    <location>
        <begin position="73"/>
        <end position="100"/>
    </location>
</feature>
<feature type="compositionally biased region" description="Basic and acidic residues" evidence="1">
    <location>
        <begin position="234"/>
        <end position="304"/>
    </location>
</feature>
<evidence type="ECO:0000313" key="4">
    <source>
        <dbReference type="Proteomes" id="UP000054454"/>
    </source>
</evidence>
<feature type="compositionally biased region" description="Low complexity" evidence="1">
    <location>
        <begin position="148"/>
        <end position="163"/>
    </location>
</feature>
<organism evidence="3 4">
    <name type="scientific">Pneumocystis carinii (strain B80)</name>
    <name type="common">Rat pneumocystis pneumonia agent</name>
    <name type="synonym">Pneumocystis carinii f. sp. carinii</name>
    <dbReference type="NCBI Taxonomy" id="1408658"/>
    <lineage>
        <taxon>Eukaryota</taxon>
        <taxon>Fungi</taxon>
        <taxon>Dikarya</taxon>
        <taxon>Ascomycota</taxon>
        <taxon>Taphrinomycotina</taxon>
        <taxon>Pneumocystomycetes</taxon>
        <taxon>Pneumocystaceae</taxon>
        <taxon>Pneumocystis</taxon>
    </lineage>
</organism>
<evidence type="ECO:0000313" key="3">
    <source>
        <dbReference type="EMBL" id="KTW27610.1"/>
    </source>
</evidence>
<feature type="region of interest" description="Disordered" evidence="1">
    <location>
        <begin position="145"/>
        <end position="179"/>
    </location>
</feature>
<dbReference type="Proteomes" id="UP000054454">
    <property type="component" value="Unassembled WGS sequence"/>
</dbReference>
<feature type="compositionally biased region" description="Basic and acidic residues" evidence="1">
    <location>
        <begin position="73"/>
        <end position="95"/>
    </location>
</feature>
<sequence>MKIPIFVIFLGVIRVLSRKVGDLDYAEDVSESFSSDVDGLNSGIASSYNSFESRNIPFDDNNVPREFRRDVPEGQDLEETHLVARQEPSQEKASDESAPSDFQNVHTLIVNEIIYETKVSYYTHTAVAFRTKCCRQKPHYTRCSETVPETTATQFPETTATQFPANPDESSDSDVPTPTSDCNVPATGFQCVTTIIITASCGCSVNAASHTCGIATKAYDYGLPSTSSFELEKREYEKAPDVSEKADGSSKHSDNAEKPVKRSNETQKPSKPENKVEKSSETHSHNHNHSHDHDHNHTHDDKNKATLGKKNHGIRVEKLQKIELVCIILGIISGIWIVI</sequence>
<evidence type="ECO:0000256" key="2">
    <source>
        <dbReference type="SAM" id="SignalP"/>
    </source>
</evidence>
<dbReference type="VEuPathDB" id="FungiDB:T552_02052"/>
<dbReference type="GeneID" id="28936811"/>
<feature type="chain" id="PRO_5006933795" evidence="2">
    <location>
        <begin position="18"/>
        <end position="339"/>
    </location>
</feature>
<dbReference type="EMBL" id="LFVZ01000009">
    <property type="protein sequence ID" value="KTW27610.1"/>
    <property type="molecule type" value="Genomic_DNA"/>
</dbReference>
<accession>A0A0W4ZGV9</accession>
<gene>
    <name evidence="3" type="ORF">T552_02052</name>
</gene>
<keyword evidence="2" id="KW-0732">Signal</keyword>
<dbReference type="OrthoDB" id="10606272at2759"/>
<dbReference type="RefSeq" id="XP_018225492.1">
    <property type="nucleotide sequence ID" value="XM_018370608.1"/>
</dbReference>
<dbReference type="AlphaFoldDB" id="A0A0W4ZGV9"/>